<sequence>MATENLIFTSGLVESETEPSLGDFLYCNRKYYSLSNQRIPYMRDKTADEQFFILTLFEIAMEFDRKKLQAKNDIIKVNLLVGLPLAHYGLLYRKFERYFKSEGNIRFTYRKTSYTIIIGEVISYPQDYAAGMTIYPEIKRHTNAWIIDIEGFSVAYLELKNGAPNKDVCDSKEHFYVQEKI</sequence>
<protein>
    <recommendedName>
        <fullName evidence="1">Actin-like protein N-terminal domain-containing protein</fullName>
    </recommendedName>
</protein>
<dbReference type="AlphaFoldDB" id="A0A6N2WV03"/>
<accession>A0A6N2WV03</accession>
<dbReference type="InterPro" id="IPR040607">
    <property type="entry name" value="ALP_N"/>
</dbReference>
<gene>
    <name evidence="2" type="ORF">CBLFYP116_03991</name>
</gene>
<dbReference type="InterPro" id="IPR043129">
    <property type="entry name" value="ATPase_NBD"/>
</dbReference>
<reference evidence="2" key="1">
    <citation type="submission" date="2019-11" db="EMBL/GenBank/DDBJ databases">
        <authorList>
            <person name="Feng L."/>
        </authorList>
    </citation>
    <scope>NUCLEOTIDE SEQUENCE</scope>
    <source>
        <strain evidence="2">CbolteaeLFYP116</strain>
    </source>
</reference>
<proteinExistence type="predicted"/>
<dbReference type="Pfam" id="PF17989">
    <property type="entry name" value="ALP_N"/>
    <property type="match status" value="1"/>
</dbReference>
<evidence type="ECO:0000259" key="1">
    <source>
        <dbReference type="Pfam" id="PF17989"/>
    </source>
</evidence>
<dbReference type="Gene3D" id="3.30.420.40">
    <property type="match status" value="1"/>
</dbReference>
<dbReference type="SUPFAM" id="SSF53067">
    <property type="entry name" value="Actin-like ATPase domain"/>
    <property type="match status" value="1"/>
</dbReference>
<organism evidence="2">
    <name type="scientific">Enterocloster bolteae</name>
    <dbReference type="NCBI Taxonomy" id="208479"/>
    <lineage>
        <taxon>Bacteria</taxon>
        <taxon>Bacillati</taxon>
        <taxon>Bacillota</taxon>
        <taxon>Clostridia</taxon>
        <taxon>Lachnospirales</taxon>
        <taxon>Lachnospiraceae</taxon>
        <taxon>Enterocloster</taxon>
    </lineage>
</organism>
<dbReference type="EMBL" id="CACRTF010000017">
    <property type="protein sequence ID" value="VYT45498.1"/>
    <property type="molecule type" value="Genomic_DNA"/>
</dbReference>
<name>A0A6N2WV03_9FIRM</name>
<feature type="domain" description="Actin-like protein N-terminal" evidence="1">
    <location>
        <begin position="41"/>
        <end position="126"/>
    </location>
</feature>
<dbReference type="RefSeq" id="WP_156703736.1">
    <property type="nucleotide sequence ID" value="NZ_CACRTF010000017.1"/>
</dbReference>
<evidence type="ECO:0000313" key="2">
    <source>
        <dbReference type="EMBL" id="VYT45498.1"/>
    </source>
</evidence>